<dbReference type="GO" id="GO:0008270">
    <property type="term" value="F:zinc ion binding"/>
    <property type="evidence" value="ECO:0007669"/>
    <property type="project" value="UniProtKB-KW"/>
</dbReference>
<dbReference type="InterPro" id="IPR000571">
    <property type="entry name" value="Znf_CCCH"/>
</dbReference>
<dbReference type="InterPro" id="IPR036855">
    <property type="entry name" value="Znf_CCCH_sf"/>
</dbReference>
<keyword evidence="2" id="KW-0677">Repeat</keyword>
<feature type="zinc finger region" description="C3H1-type" evidence="5">
    <location>
        <begin position="6"/>
        <end position="33"/>
    </location>
</feature>
<protein>
    <recommendedName>
        <fullName evidence="6">C3H1-type domain-containing protein</fullName>
    </recommendedName>
</protein>
<feature type="zinc finger region" description="C3H1-type" evidence="5">
    <location>
        <begin position="34"/>
        <end position="61"/>
    </location>
</feature>
<dbReference type="InterPro" id="IPR045072">
    <property type="entry name" value="MKRN-like"/>
</dbReference>
<keyword evidence="1 5" id="KW-0479">Metal-binding</keyword>
<dbReference type="PANTHER" id="PTHR11224">
    <property type="entry name" value="MAKORIN-RELATED"/>
    <property type="match status" value="1"/>
</dbReference>
<dbReference type="SMART" id="SM00356">
    <property type="entry name" value="ZnF_C3H1"/>
    <property type="match status" value="2"/>
</dbReference>
<evidence type="ECO:0000256" key="5">
    <source>
        <dbReference type="PROSITE-ProRule" id="PRU00723"/>
    </source>
</evidence>
<reference evidence="7 8" key="1">
    <citation type="journal article" date="2016" name="Mol. Biol. Evol.">
        <title>Comparative Genomics of Early-Diverging Mushroom-Forming Fungi Provides Insights into the Origins of Lignocellulose Decay Capabilities.</title>
        <authorList>
            <person name="Nagy L.G."/>
            <person name="Riley R."/>
            <person name="Tritt A."/>
            <person name="Adam C."/>
            <person name="Daum C."/>
            <person name="Floudas D."/>
            <person name="Sun H."/>
            <person name="Yadav J.S."/>
            <person name="Pangilinan J."/>
            <person name="Larsson K.H."/>
            <person name="Matsuura K."/>
            <person name="Barry K."/>
            <person name="Labutti K."/>
            <person name="Kuo R."/>
            <person name="Ohm R.A."/>
            <person name="Bhattacharya S.S."/>
            <person name="Shirouzu T."/>
            <person name="Yoshinaga Y."/>
            <person name="Martin F.M."/>
            <person name="Grigoriev I.V."/>
            <person name="Hibbett D.S."/>
        </authorList>
    </citation>
    <scope>NUCLEOTIDE SEQUENCE [LARGE SCALE GENOMIC DNA]</scope>
    <source>
        <strain evidence="7 8">TUFC12733</strain>
    </source>
</reference>
<sequence length="61" mass="6686">MRTAKDLSHVPCKFFKVGGCTAGPDCPFSHQQPGQPKDVCTWFIKGQCKFGHKCALAHVLP</sequence>
<feature type="non-terminal residue" evidence="7">
    <location>
        <position position="61"/>
    </location>
</feature>
<dbReference type="SUPFAM" id="SSF90229">
    <property type="entry name" value="CCCH zinc finger"/>
    <property type="match status" value="2"/>
</dbReference>
<evidence type="ECO:0000256" key="4">
    <source>
        <dbReference type="ARBA" id="ARBA00022833"/>
    </source>
</evidence>
<dbReference type="Pfam" id="PF18044">
    <property type="entry name" value="zf-CCCH_4"/>
    <property type="match status" value="1"/>
</dbReference>
<dbReference type="STRING" id="1330018.A0A167GZZ4"/>
<accession>A0A167GZZ4</accession>
<feature type="domain" description="C3H1-type" evidence="6">
    <location>
        <begin position="34"/>
        <end position="61"/>
    </location>
</feature>
<evidence type="ECO:0000313" key="7">
    <source>
        <dbReference type="EMBL" id="KZO91085.1"/>
    </source>
</evidence>
<dbReference type="Pfam" id="PF14608">
    <property type="entry name" value="zf-CCCH_2"/>
    <property type="match status" value="1"/>
</dbReference>
<keyword evidence="8" id="KW-1185">Reference proteome</keyword>
<feature type="domain" description="C3H1-type" evidence="6">
    <location>
        <begin position="6"/>
        <end position="33"/>
    </location>
</feature>
<dbReference type="GO" id="GO:0000209">
    <property type="term" value="P:protein polyubiquitination"/>
    <property type="evidence" value="ECO:0007669"/>
    <property type="project" value="InterPro"/>
</dbReference>
<proteinExistence type="predicted"/>
<evidence type="ECO:0000313" key="8">
    <source>
        <dbReference type="Proteomes" id="UP000076738"/>
    </source>
</evidence>
<dbReference type="GO" id="GO:0061630">
    <property type="term" value="F:ubiquitin protein ligase activity"/>
    <property type="evidence" value="ECO:0007669"/>
    <property type="project" value="InterPro"/>
</dbReference>
<evidence type="ECO:0000256" key="2">
    <source>
        <dbReference type="ARBA" id="ARBA00022737"/>
    </source>
</evidence>
<gene>
    <name evidence="7" type="ORF">CALVIDRAFT_489612</name>
</gene>
<evidence type="ECO:0000259" key="6">
    <source>
        <dbReference type="PROSITE" id="PS50103"/>
    </source>
</evidence>
<dbReference type="InterPro" id="IPR041367">
    <property type="entry name" value="Znf-CCCH_4"/>
</dbReference>
<evidence type="ECO:0000256" key="1">
    <source>
        <dbReference type="ARBA" id="ARBA00022723"/>
    </source>
</evidence>
<dbReference type="AlphaFoldDB" id="A0A167GZZ4"/>
<keyword evidence="4 5" id="KW-0862">Zinc</keyword>
<name>A0A167GZZ4_CALVF</name>
<evidence type="ECO:0000256" key="3">
    <source>
        <dbReference type="ARBA" id="ARBA00022771"/>
    </source>
</evidence>
<dbReference type="PROSITE" id="PS50103">
    <property type="entry name" value="ZF_C3H1"/>
    <property type="match status" value="2"/>
</dbReference>
<dbReference type="Proteomes" id="UP000076738">
    <property type="component" value="Unassembled WGS sequence"/>
</dbReference>
<dbReference type="EMBL" id="KV417329">
    <property type="protein sequence ID" value="KZO91085.1"/>
    <property type="molecule type" value="Genomic_DNA"/>
</dbReference>
<organism evidence="7 8">
    <name type="scientific">Calocera viscosa (strain TUFC12733)</name>
    <dbReference type="NCBI Taxonomy" id="1330018"/>
    <lineage>
        <taxon>Eukaryota</taxon>
        <taxon>Fungi</taxon>
        <taxon>Dikarya</taxon>
        <taxon>Basidiomycota</taxon>
        <taxon>Agaricomycotina</taxon>
        <taxon>Dacrymycetes</taxon>
        <taxon>Dacrymycetales</taxon>
        <taxon>Dacrymycetaceae</taxon>
        <taxon>Calocera</taxon>
    </lineage>
</organism>
<dbReference type="Gene3D" id="4.10.1000.10">
    <property type="entry name" value="Zinc finger, CCCH-type"/>
    <property type="match status" value="1"/>
</dbReference>
<dbReference type="OrthoDB" id="411372at2759"/>
<keyword evidence="3 5" id="KW-0863">Zinc-finger</keyword>
<dbReference type="PANTHER" id="PTHR11224:SF10">
    <property type="entry name" value="IP09428P-RELATED"/>
    <property type="match status" value="1"/>
</dbReference>